<evidence type="ECO:0000313" key="3">
    <source>
        <dbReference type="Proteomes" id="UP001209878"/>
    </source>
</evidence>
<reference evidence="2" key="1">
    <citation type="journal article" date="2023" name="Mol. Biol. Evol.">
        <title>Third-Generation Sequencing Reveals the Adaptive Role of the Epigenome in Three Deep-Sea Polychaetes.</title>
        <authorList>
            <person name="Perez M."/>
            <person name="Aroh O."/>
            <person name="Sun Y."/>
            <person name="Lan Y."/>
            <person name="Juniper S.K."/>
            <person name="Young C.R."/>
            <person name="Angers B."/>
            <person name="Qian P.Y."/>
        </authorList>
    </citation>
    <scope>NUCLEOTIDE SEQUENCE</scope>
    <source>
        <strain evidence="2">R07B-5</strain>
    </source>
</reference>
<sequence length="211" mass="23810">MFSTREQLDRKTGPYGIGRQSYLQSLVTEFQDTDSDDTRKQVLANLANFAYDPINYEYMRQLNVIDLFLDSMNDPNEKLVDFAAGGLCNLCLDRQNKEFILKNNGVSLMKNALSSTNEETVLSAITCLMFLVTPQSKSEITSLPIIDAMLRFSSSKNSRLSNLASVFLQDYCTQEQVQKAVESERTWQLQVEAQAKDSLTQMATSHSDDVT</sequence>
<dbReference type="PROSITE" id="PS50176">
    <property type="entry name" value="ARM_REPEAT"/>
    <property type="match status" value="1"/>
</dbReference>
<dbReference type="InterPro" id="IPR042462">
    <property type="entry name" value="ARMC7"/>
</dbReference>
<dbReference type="AlphaFoldDB" id="A0AAD9UF87"/>
<evidence type="ECO:0000256" key="1">
    <source>
        <dbReference type="PROSITE-ProRule" id="PRU00259"/>
    </source>
</evidence>
<organism evidence="2 3">
    <name type="scientific">Ridgeia piscesae</name>
    <name type="common">Tubeworm</name>
    <dbReference type="NCBI Taxonomy" id="27915"/>
    <lineage>
        <taxon>Eukaryota</taxon>
        <taxon>Metazoa</taxon>
        <taxon>Spiralia</taxon>
        <taxon>Lophotrochozoa</taxon>
        <taxon>Annelida</taxon>
        <taxon>Polychaeta</taxon>
        <taxon>Sedentaria</taxon>
        <taxon>Canalipalpata</taxon>
        <taxon>Sabellida</taxon>
        <taxon>Siboglinidae</taxon>
        <taxon>Ridgeia</taxon>
    </lineage>
</organism>
<feature type="repeat" description="ARM" evidence="1">
    <location>
        <begin position="63"/>
        <end position="105"/>
    </location>
</feature>
<dbReference type="EMBL" id="JAODUO010000177">
    <property type="protein sequence ID" value="KAK2187129.1"/>
    <property type="molecule type" value="Genomic_DNA"/>
</dbReference>
<dbReference type="Gene3D" id="1.25.10.10">
    <property type="entry name" value="Leucine-rich Repeat Variant"/>
    <property type="match status" value="1"/>
</dbReference>
<dbReference type="SUPFAM" id="SSF48371">
    <property type="entry name" value="ARM repeat"/>
    <property type="match status" value="1"/>
</dbReference>
<protein>
    <recommendedName>
        <fullName evidence="4">Armadillo repeat-containing protein 7</fullName>
    </recommendedName>
</protein>
<dbReference type="InterPro" id="IPR011989">
    <property type="entry name" value="ARM-like"/>
</dbReference>
<dbReference type="Proteomes" id="UP001209878">
    <property type="component" value="Unassembled WGS sequence"/>
</dbReference>
<evidence type="ECO:0000313" key="2">
    <source>
        <dbReference type="EMBL" id="KAK2187129.1"/>
    </source>
</evidence>
<evidence type="ECO:0008006" key="4">
    <source>
        <dbReference type="Google" id="ProtNLM"/>
    </source>
</evidence>
<dbReference type="PANTHER" id="PTHR46263">
    <property type="entry name" value="ARMADILLO REPEAT-CONTAINING PROTEIN 7"/>
    <property type="match status" value="1"/>
</dbReference>
<keyword evidence="3" id="KW-1185">Reference proteome</keyword>
<dbReference type="InterPro" id="IPR016024">
    <property type="entry name" value="ARM-type_fold"/>
</dbReference>
<dbReference type="PANTHER" id="PTHR46263:SF1">
    <property type="entry name" value="ARMADILLO REPEAT-CONTAINING PROTEIN 7"/>
    <property type="match status" value="1"/>
</dbReference>
<name>A0AAD9UF87_RIDPI</name>
<comment type="caution">
    <text evidence="2">The sequence shown here is derived from an EMBL/GenBank/DDBJ whole genome shotgun (WGS) entry which is preliminary data.</text>
</comment>
<proteinExistence type="predicted"/>
<dbReference type="InterPro" id="IPR000225">
    <property type="entry name" value="Armadillo"/>
</dbReference>
<gene>
    <name evidence="2" type="ORF">NP493_177g01033</name>
</gene>
<accession>A0AAD9UF87</accession>